<evidence type="ECO:0000313" key="2">
    <source>
        <dbReference type="Proteomes" id="UP001226434"/>
    </source>
</evidence>
<name>A0ABT6RAT1_9BACT</name>
<reference evidence="1 2" key="1">
    <citation type="submission" date="2023-05" db="EMBL/GenBank/DDBJ databases">
        <title>Genome sequence of Pinibacter sp. MAH-24.</title>
        <authorList>
            <person name="Huq M.A."/>
        </authorList>
    </citation>
    <scope>NUCLEOTIDE SEQUENCE [LARGE SCALE GENOMIC DNA]</scope>
    <source>
        <strain evidence="1 2">MAH-24</strain>
    </source>
</reference>
<evidence type="ECO:0000313" key="1">
    <source>
        <dbReference type="EMBL" id="MDI3319515.1"/>
    </source>
</evidence>
<organism evidence="1 2">
    <name type="scientific">Pinibacter soli</name>
    <dbReference type="NCBI Taxonomy" id="3044211"/>
    <lineage>
        <taxon>Bacteria</taxon>
        <taxon>Pseudomonadati</taxon>
        <taxon>Bacteroidota</taxon>
        <taxon>Chitinophagia</taxon>
        <taxon>Chitinophagales</taxon>
        <taxon>Chitinophagaceae</taxon>
        <taxon>Pinibacter</taxon>
    </lineage>
</organism>
<proteinExistence type="predicted"/>
<sequence length="196" mass="22891">MKNEGPVFFEKKSDFRKWLQKNHKKETELLVGFYKVGSGKTSITWSDAVDEALCFGWIDAVRKSIDEESYQIRFTQRKPNSIWSAVNITKVEELTRQGLMQPAGLESFSKRTESKSRVYPHENEEIELDAEFKKQFSANEKAWKYFQSLAPSYRKLSISWVMTAKQNGTQLKRLQQLISDCAAGTNRWKDNKYNKK</sequence>
<accession>A0ABT6RAT1</accession>
<protein>
    <submittedName>
        <fullName evidence="1">YdeI/OmpD-associated family protein</fullName>
    </submittedName>
</protein>
<dbReference type="EMBL" id="JASBRG010000004">
    <property type="protein sequence ID" value="MDI3319515.1"/>
    <property type="molecule type" value="Genomic_DNA"/>
</dbReference>
<keyword evidence="2" id="KW-1185">Reference proteome</keyword>
<dbReference type="Proteomes" id="UP001226434">
    <property type="component" value="Unassembled WGS sequence"/>
</dbReference>
<dbReference type="RefSeq" id="WP_282333631.1">
    <property type="nucleotide sequence ID" value="NZ_JASBRG010000004.1"/>
</dbReference>
<dbReference type="Pfam" id="PF13376">
    <property type="entry name" value="OmdA"/>
    <property type="match status" value="1"/>
</dbReference>
<comment type="caution">
    <text evidence="1">The sequence shown here is derived from an EMBL/GenBank/DDBJ whole genome shotgun (WGS) entry which is preliminary data.</text>
</comment>
<gene>
    <name evidence="1" type="ORF">QJ048_07005</name>
</gene>